<evidence type="ECO:0000313" key="3">
    <source>
        <dbReference type="Proteomes" id="UP000683559"/>
    </source>
</evidence>
<name>A0ABX8LLG5_9BACT</name>
<protein>
    <submittedName>
        <fullName evidence="2">Glycosyltransferase</fullName>
    </submittedName>
</protein>
<organism evidence="2 3">
    <name type="scientific">Geomonas subterranea</name>
    <dbReference type="NCBI Taxonomy" id="2847989"/>
    <lineage>
        <taxon>Bacteria</taxon>
        <taxon>Pseudomonadati</taxon>
        <taxon>Thermodesulfobacteriota</taxon>
        <taxon>Desulfuromonadia</taxon>
        <taxon>Geobacterales</taxon>
        <taxon>Geobacteraceae</taxon>
        <taxon>Geomonas</taxon>
    </lineage>
</organism>
<dbReference type="Pfam" id="PF00535">
    <property type="entry name" value="Glycos_transf_2"/>
    <property type="match status" value="1"/>
</dbReference>
<gene>
    <name evidence="2" type="ORF">KP001_03055</name>
</gene>
<evidence type="ECO:0000259" key="1">
    <source>
        <dbReference type="Pfam" id="PF00535"/>
    </source>
</evidence>
<feature type="domain" description="Glycosyltransferase 2-like" evidence="1">
    <location>
        <begin position="5"/>
        <end position="125"/>
    </location>
</feature>
<keyword evidence="3" id="KW-1185">Reference proteome</keyword>
<dbReference type="EMBL" id="CP077683">
    <property type="protein sequence ID" value="QXE91540.1"/>
    <property type="molecule type" value="Genomic_DNA"/>
</dbReference>
<proteinExistence type="predicted"/>
<dbReference type="CDD" id="cd00761">
    <property type="entry name" value="Glyco_tranf_GTA_type"/>
    <property type="match status" value="1"/>
</dbReference>
<dbReference type="InterPro" id="IPR001173">
    <property type="entry name" value="Glyco_trans_2-like"/>
</dbReference>
<accession>A0ABX8LLG5</accession>
<evidence type="ECO:0000313" key="2">
    <source>
        <dbReference type="EMBL" id="QXE91540.1"/>
    </source>
</evidence>
<sequence length="402" mass="45021">MGLLSVVIPTKNRQYTAVYAVRSVLDVDLADVEIVIHDCSETDVLRSMLRDNFGDDPRINYHYIDHPISMTDNWNAAFLKATGRYVCGIGDDDAVLPSIADVARWMESVKADAVLPLRMSYVWQDAYVGQISCGRVTFPTRFDGSASAIDLEALVAEKSRNCGFGYDADLPNLYHCVIKGELLARHHEKAGAIVRGTSLDAYASFAFSCYAKNVYYLDYPVTIRGICGSSNSNRIVSKKSNLHFKEYDAKSLTLPEYLPPVLDSDVSITESCIMALRDTGRTDLLEDMDLSVIYGKCAANRPSRLFDLYRRFKRFKKPGTDGARFFKVFFSYLIGRTMKLCFVSALLAKVNQVVPVYDFICDRVIKRNRKIKAADISEAVRTVMAYAEQNGIRLRVGEGARG</sequence>
<dbReference type="RefSeq" id="WP_217288121.1">
    <property type="nucleotide sequence ID" value="NZ_CP077683.1"/>
</dbReference>
<dbReference type="Proteomes" id="UP000683559">
    <property type="component" value="Chromosome"/>
</dbReference>
<reference evidence="2 3" key="1">
    <citation type="submission" date="2021-06" db="EMBL/GenBank/DDBJ databases">
        <title>Gemonas diversity in paddy soil.</title>
        <authorList>
            <person name="Liu G."/>
        </authorList>
    </citation>
    <scope>NUCLEOTIDE SEQUENCE [LARGE SCALE GENOMIC DNA]</scope>
    <source>
        <strain evidence="2 3">RG2</strain>
    </source>
</reference>